<reference evidence="2" key="2">
    <citation type="submission" date="2021-08" db="EMBL/GenBank/DDBJ databases">
        <authorList>
            <person name="Tani A."/>
            <person name="Ola A."/>
            <person name="Ogura Y."/>
            <person name="Katsura K."/>
            <person name="Hayashi T."/>
        </authorList>
    </citation>
    <scope>NUCLEOTIDE SEQUENCE</scope>
    <source>
        <strain evidence="2">NBRC 103626</strain>
    </source>
</reference>
<gene>
    <name evidence="2" type="ORF">NBEOAGPD_3641</name>
</gene>
<feature type="region of interest" description="Disordered" evidence="1">
    <location>
        <begin position="19"/>
        <end position="39"/>
    </location>
</feature>
<dbReference type="EMBL" id="BPQM01000093">
    <property type="protein sequence ID" value="GJD80400.1"/>
    <property type="molecule type" value="Genomic_DNA"/>
</dbReference>
<evidence type="ECO:0000256" key="1">
    <source>
        <dbReference type="SAM" id="MobiDB-lite"/>
    </source>
</evidence>
<comment type="caution">
    <text evidence="2">The sequence shown here is derived from an EMBL/GenBank/DDBJ whole genome shotgun (WGS) entry which is preliminary data.</text>
</comment>
<proteinExistence type="predicted"/>
<evidence type="ECO:0000313" key="3">
    <source>
        <dbReference type="Proteomes" id="UP001055108"/>
    </source>
</evidence>
<protein>
    <submittedName>
        <fullName evidence="2">Uncharacterized protein</fullName>
    </submittedName>
</protein>
<name>A0AA37MBW5_9HYPH</name>
<accession>A0AA37MBW5</accession>
<reference evidence="2" key="1">
    <citation type="journal article" date="2016" name="Front. Microbiol.">
        <title>Genome Sequence of the Piezophilic, Mesophilic Sulfate-Reducing Bacterium Desulfovibrio indicus J2T.</title>
        <authorList>
            <person name="Cao J."/>
            <person name="Maignien L."/>
            <person name="Shao Z."/>
            <person name="Alain K."/>
            <person name="Jebbar M."/>
        </authorList>
    </citation>
    <scope>NUCLEOTIDE SEQUENCE</scope>
    <source>
        <strain evidence="2">NBRC 103626</strain>
    </source>
</reference>
<dbReference type="AlphaFoldDB" id="A0AA37MBW5"/>
<sequence>MQDEIARLVLAYAGADRPVYTPSPEEEAELDEAEAAEASGDFATDAEIRAIWAKHGL</sequence>
<evidence type="ECO:0000313" key="2">
    <source>
        <dbReference type="EMBL" id="GJD80400.1"/>
    </source>
</evidence>
<dbReference type="Proteomes" id="UP001055108">
    <property type="component" value="Unassembled WGS sequence"/>
</dbReference>
<feature type="compositionally biased region" description="Acidic residues" evidence="1">
    <location>
        <begin position="24"/>
        <end position="35"/>
    </location>
</feature>
<keyword evidence="3" id="KW-1185">Reference proteome</keyword>
<organism evidence="2 3">
    <name type="scientific">Methylobacterium gregans</name>
    <dbReference type="NCBI Taxonomy" id="374424"/>
    <lineage>
        <taxon>Bacteria</taxon>
        <taxon>Pseudomonadati</taxon>
        <taxon>Pseudomonadota</taxon>
        <taxon>Alphaproteobacteria</taxon>
        <taxon>Hyphomicrobiales</taxon>
        <taxon>Methylobacteriaceae</taxon>
        <taxon>Methylobacterium</taxon>
    </lineage>
</organism>